<accession>A0A133VCE5</accession>
<dbReference type="EMBL" id="LHYB01000049">
    <property type="protein sequence ID" value="KXB04119.1"/>
    <property type="molecule type" value="Genomic_DNA"/>
</dbReference>
<protein>
    <recommendedName>
        <fullName evidence="8">N-(5'-phosphoribosyl)anthranilate isomerase</fullName>
        <shortName evidence="8">PRAI</shortName>
        <ecNumber evidence="8">5.3.1.24</ecNumber>
    </recommendedName>
</protein>
<gene>
    <name evidence="8" type="primary">trpF</name>
    <name evidence="10" type="ORF">AKJ48_03355</name>
</gene>
<comment type="catalytic activity">
    <reaction evidence="1 8">
        <text>N-(5-phospho-beta-D-ribosyl)anthranilate = 1-(2-carboxyphenylamino)-1-deoxy-D-ribulose 5-phosphate</text>
        <dbReference type="Rhea" id="RHEA:21540"/>
        <dbReference type="ChEBI" id="CHEBI:18277"/>
        <dbReference type="ChEBI" id="CHEBI:58613"/>
        <dbReference type="EC" id="5.3.1.24"/>
    </reaction>
</comment>
<dbReference type="InterPro" id="IPR011060">
    <property type="entry name" value="RibuloseP-bd_barrel"/>
</dbReference>
<sequence length="217" mass="23457">MVRVKICGLTRVEDVKTAYEAGADMIGVIVNAKVPTPRNLDYDEARKILEQTPSGIEKVVVGMPGDLSEGLEIIEELDPDYLQMHSYPSLSEVGELKDITGKKLIITVSIPRKSLDSAKLIVRAEEVAEVSDFILLDTEGPGGGETGKTHDWTASRKIRDALETPVFLAGGLNPSNVREAIEKVQPYGVDVASGIEAEPGIKDPEKVKAFVKASKES</sequence>
<name>A0A133VCE5_9EURY</name>
<evidence type="ECO:0000313" key="10">
    <source>
        <dbReference type="EMBL" id="KXB04119.1"/>
    </source>
</evidence>
<evidence type="ECO:0000259" key="9">
    <source>
        <dbReference type="Pfam" id="PF00697"/>
    </source>
</evidence>
<proteinExistence type="inferred from homology"/>
<reference evidence="10 11" key="1">
    <citation type="journal article" date="2016" name="Sci. Rep.">
        <title>Metabolic traits of an uncultured archaeal lineage -MSBL1- from brine pools of the Red Sea.</title>
        <authorList>
            <person name="Mwirichia R."/>
            <person name="Alam I."/>
            <person name="Rashid M."/>
            <person name="Vinu M."/>
            <person name="Ba-Alawi W."/>
            <person name="Anthony Kamau A."/>
            <person name="Kamanda Ngugi D."/>
            <person name="Goker M."/>
            <person name="Klenk H.P."/>
            <person name="Bajic V."/>
            <person name="Stingl U."/>
        </authorList>
    </citation>
    <scope>NUCLEOTIDE SEQUENCE [LARGE SCALE GENOMIC DNA]</scope>
    <source>
        <strain evidence="10">SCGC-AAA261O19</strain>
    </source>
</reference>
<keyword evidence="4 8" id="KW-0028">Amino-acid biosynthesis</keyword>
<keyword evidence="6 8" id="KW-0057">Aromatic amino acid biosynthesis</keyword>
<comment type="similarity">
    <text evidence="3 8">Belongs to the TrpF family.</text>
</comment>
<dbReference type="InterPro" id="IPR001240">
    <property type="entry name" value="PRAI_dom"/>
</dbReference>
<dbReference type="AlphaFoldDB" id="A0A133VCE5"/>
<evidence type="ECO:0000256" key="7">
    <source>
        <dbReference type="ARBA" id="ARBA00023235"/>
    </source>
</evidence>
<dbReference type="GO" id="GO:0004640">
    <property type="term" value="F:phosphoribosylanthranilate isomerase activity"/>
    <property type="evidence" value="ECO:0007669"/>
    <property type="project" value="UniProtKB-UniRule"/>
</dbReference>
<evidence type="ECO:0000256" key="6">
    <source>
        <dbReference type="ARBA" id="ARBA00023141"/>
    </source>
</evidence>
<dbReference type="CDD" id="cd00405">
    <property type="entry name" value="PRAI"/>
    <property type="match status" value="1"/>
</dbReference>
<keyword evidence="11" id="KW-1185">Reference proteome</keyword>
<evidence type="ECO:0000313" key="11">
    <source>
        <dbReference type="Proteomes" id="UP000070076"/>
    </source>
</evidence>
<dbReference type="Pfam" id="PF00697">
    <property type="entry name" value="PRAI"/>
    <property type="match status" value="1"/>
</dbReference>
<comment type="pathway">
    <text evidence="2 8">Amino-acid biosynthesis; L-tryptophan biosynthesis; L-tryptophan from chorismate: step 3/5.</text>
</comment>
<evidence type="ECO:0000256" key="4">
    <source>
        <dbReference type="ARBA" id="ARBA00022605"/>
    </source>
</evidence>
<feature type="domain" description="N-(5'phosphoribosyl) anthranilate isomerase (PRAI)" evidence="9">
    <location>
        <begin position="4"/>
        <end position="212"/>
    </location>
</feature>
<dbReference type="PANTHER" id="PTHR42894">
    <property type="entry name" value="N-(5'-PHOSPHORIBOSYL)ANTHRANILATE ISOMERASE"/>
    <property type="match status" value="1"/>
</dbReference>
<evidence type="ECO:0000256" key="2">
    <source>
        <dbReference type="ARBA" id="ARBA00004664"/>
    </source>
</evidence>
<dbReference type="InterPro" id="IPR013785">
    <property type="entry name" value="Aldolase_TIM"/>
</dbReference>
<organism evidence="10 11">
    <name type="scientific">candidate division MSBL1 archaeon SCGC-AAA261O19</name>
    <dbReference type="NCBI Taxonomy" id="1698277"/>
    <lineage>
        <taxon>Archaea</taxon>
        <taxon>Methanobacteriati</taxon>
        <taxon>Methanobacteriota</taxon>
        <taxon>candidate division MSBL1</taxon>
    </lineage>
</organism>
<evidence type="ECO:0000256" key="5">
    <source>
        <dbReference type="ARBA" id="ARBA00022822"/>
    </source>
</evidence>
<dbReference type="SUPFAM" id="SSF51366">
    <property type="entry name" value="Ribulose-phoshate binding barrel"/>
    <property type="match status" value="1"/>
</dbReference>
<keyword evidence="7 8" id="KW-0413">Isomerase</keyword>
<dbReference type="PANTHER" id="PTHR42894:SF1">
    <property type="entry name" value="N-(5'-PHOSPHORIBOSYL)ANTHRANILATE ISOMERASE"/>
    <property type="match status" value="1"/>
</dbReference>
<dbReference type="GO" id="GO:0000162">
    <property type="term" value="P:L-tryptophan biosynthetic process"/>
    <property type="evidence" value="ECO:0007669"/>
    <property type="project" value="UniProtKB-UniRule"/>
</dbReference>
<dbReference type="UniPathway" id="UPA00035">
    <property type="reaction ID" value="UER00042"/>
</dbReference>
<dbReference type="PATRIC" id="fig|1698277.3.peg.607"/>
<evidence type="ECO:0000256" key="3">
    <source>
        <dbReference type="ARBA" id="ARBA00007571"/>
    </source>
</evidence>
<keyword evidence="5 8" id="KW-0822">Tryptophan biosynthesis</keyword>
<evidence type="ECO:0000256" key="1">
    <source>
        <dbReference type="ARBA" id="ARBA00001164"/>
    </source>
</evidence>
<evidence type="ECO:0000256" key="8">
    <source>
        <dbReference type="HAMAP-Rule" id="MF_00135"/>
    </source>
</evidence>
<comment type="caution">
    <text evidence="10">The sequence shown here is derived from an EMBL/GenBank/DDBJ whole genome shotgun (WGS) entry which is preliminary data.</text>
</comment>
<dbReference type="Proteomes" id="UP000070076">
    <property type="component" value="Unassembled WGS sequence"/>
</dbReference>
<dbReference type="EC" id="5.3.1.24" evidence="8"/>
<dbReference type="InterPro" id="IPR044643">
    <property type="entry name" value="TrpF_fam"/>
</dbReference>
<dbReference type="Gene3D" id="3.20.20.70">
    <property type="entry name" value="Aldolase class I"/>
    <property type="match status" value="1"/>
</dbReference>
<dbReference type="HAMAP" id="MF_00135">
    <property type="entry name" value="PRAI"/>
    <property type="match status" value="1"/>
</dbReference>